<dbReference type="AlphaFoldDB" id="A0A084INM7"/>
<keyword evidence="2" id="KW-1185">Reference proteome</keyword>
<protein>
    <submittedName>
        <fullName evidence="1">Uncharacterized protein</fullName>
    </submittedName>
</protein>
<dbReference type="EMBL" id="APNK01000005">
    <property type="protein sequence ID" value="KEZ78311.1"/>
    <property type="molecule type" value="Genomic_DNA"/>
</dbReference>
<dbReference type="STRING" id="1304275.C41B8_05398"/>
<comment type="caution">
    <text evidence="1">The sequence shown here is derived from an EMBL/GenBank/DDBJ whole genome shotgun (WGS) entry which is preliminary data.</text>
</comment>
<proteinExistence type="predicted"/>
<name>A0A084INM7_SALHC</name>
<sequence>MRADKQVLSAAEPGQWFIPNHWPTPFQVAVGVSVTGTATYDVEYTYVDVRRETPAAGDIYSKAADQTAAGEALFDMPVAAIRVNVTAYTDGEVIGHFLQSGG</sequence>
<dbReference type="Proteomes" id="UP000028302">
    <property type="component" value="Unassembled WGS sequence"/>
</dbReference>
<organism evidence="1 2">
    <name type="scientific">Salinisphaera hydrothermalis (strain C41B8)</name>
    <dbReference type="NCBI Taxonomy" id="1304275"/>
    <lineage>
        <taxon>Bacteria</taxon>
        <taxon>Pseudomonadati</taxon>
        <taxon>Pseudomonadota</taxon>
        <taxon>Gammaproteobacteria</taxon>
        <taxon>Salinisphaerales</taxon>
        <taxon>Salinisphaeraceae</taxon>
        <taxon>Salinisphaera</taxon>
    </lineage>
</organism>
<gene>
    <name evidence="1" type="ORF">C41B8_05398</name>
</gene>
<evidence type="ECO:0000313" key="2">
    <source>
        <dbReference type="Proteomes" id="UP000028302"/>
    </source>
</evidence>
<accession>A0A084INM7</accession>
<evidence type="ECO:0000313" key="1">
    <source>
        <dbReference type="EMBL" id="KEZ78311.1"/>
    </source>
</evidence>
<reference evidence="1 2" key="1">
    <citation type="submission" date="2013-03" db="EMBL/GenBank/DDBJ databases">
        <title>Salinisphaera hydrothermalis C41B8 Genome Sequencing.</title>
        <authorList>
            <person name="Li C."/>
            <person name="Lai Q."/>
            <person name="Shao Z."/>
        </authorList>
    </citation>
    <scope>NUCLEOTIDE SEQUENCE [LARGE SCALE GENOMIC DNA]</scope>
    <source>
        <strain evidence="1 2">C41B8</strain>
    </source>
</reference>
<dbReference type="RefSeq" id="WP_037335179.1">
    <property type="nucleotide sequence ID" value="NZ_APNK01000005.1"/>
</dbReference>